<dbReference type="Proteomes" id="UP000838821">
    <property type="component" value="Unassembled WGS sequence"/>
</dbReference>
<keyword evidence="1" id="KW-1133">Transmembrane helix</keyword>
<protein>
    <submittedName>
        <fullName evidence="2">Uncharacterized protein</fullName>
    </submittedName>
</protein>
<feature type="transmembrane region" description="Helical" evidence="1">
    <location>
        <begin position="59"/>
        <end position="79"/>
    </location>
</feature>
<gene>
    <name evidence="2" type="ORF">PAECIP111891_04659</name>
</gene>
<proteinExistence type="predicted"/>
<keyword evidence="1" id="KW-0812">Transmembrane</keyword>
<sequence length="145" mass="16062">MNLFLAILGAVVGLFVTGASIYTAWTVHQLWRQQAASPRAVGQAQIAVTYFSRWTIMDYSVVGLFIIGLLLMIAMLVAVGRDHTEIANFHWAYLLTGIIFSAMGMLLLFIRLIIVLSFPPGNALQRTPAITPDHQDEPNDTHHAK</sequence>
<reference evidence="2" key="1">
    <citation type="submission" date="2022-01" db="EMBL/GenBank/DDBJ databases">
        <authorList>
            <person name="Criscuolo A."/>
        </authorList>
    </citation>
    <scope>NUCLEOTIDE SEQUENCE</scope>
    <source>
        <strain evidence="2">CIP111891</strain>
    </source>
</reference>
<feature type="transmembrane region" description="Helical" evidence="1">
    <location>
        <begin position="91"/>
        <end position="114"/>
    </location>
</feature>
<dbReference type="RefSeq" id="WP_236290819.1">
    <property type="nucleotide sequence ID" value="NZ_CAKMMW010000016.1"/>
</dbReference>
<organism evidence="2 3">
    <name type="scientific">Paenibacillus allorhizoplanae</name>
    <dbReference type="NCBI Taxonomy" id="2905648"/>
    <lineage>
        <taxon>Bacteria</taxon>
        <taxon>Bacillati</taxon>
        <taxon>Bacillota</taxon>
        <taxon>Bacilli</taxon>
        <taxon>Bacillales</taxon>
        <taxon>Paenibacillaceae</taxon>
        <taxon>Paenibacillus</taxon>
    </lineage>
</organism>
<comment type="caution">
    <text evidence="2">The sequence shown here is derived from an EMBL/GenBank/DDBJ whole genome shotgun (WGS) entry which is preliminary data.</text>
</comment>
<evidence type="ECO:0000313" key="3">
    <source>
        <dbReference type="Proteomes" id="UP000838821"/>
    </source>
</evidence>
<accession>A0ABN8GTL4</accession>
<evidence type="ECO:0000256" key="1">
    <source>
        <dbReference type="SAM" id="Phobius"/>
    </source>
</evidence>
<evidence type="ECO:0000313" key="2">
    <source>
        <dbReference type="EMBL" id="CAH1217903.1"/>
    </source>
</evidence>
<dbReference type="EMBL" id="CAKMMW010000016">
    <property type="protein sequence ID" value="CAH1217903.1"/>
    <property type="molecule type" value="Genomic_DNA"/>
</dbReference>
<keyword evidence="3" id="KW-1185">Reference proteome</keyword>
<keyword evidence="1" id="KW-0472">Membrane</keyword>
<name>A0ABN8GTL4_9BACL</name>